<evidence type="ECO:0000313" key="2">
    <source>
        <dbReference type="Proteomes" id="UP000235392"/>
    </source>
</evidence>
<sequence length="60" mass="6653">PTNLVQTKASPHSATSLVGTKSRINQDLARMVLCNRIGKLPELCLNHLLAMANSRKRKQQ</sequence>
<proteinExistence type="predicted"/>
<accession>A0A2N5S539</accession>
<protein>
    <submittedName>
        <fullName evidence="1">Uncharacterized protein</fullName>
    </submittedName>
</protein>
<reference evidence="1 2" key="1">
    <citation type="submission" date="2017-11" db="EMBL/GenBank/DDBJ databases">
        <title>De novo assembly and phasing of dikaryotic genomes from two isolates of Puccinia coronata f. sp. avenae, the causal agent of oat crown rust.</title>
        <authorList>
            <person name="Miller M.E."/>
            <person name="Zhang Y."/>
            <person name="Omidvar V."/>
            <person name="Sperschneider J."/>
            <person name="Schwessinger B."/>
            <person name="Raley C."/>
            <person name="Palmer J.M."/>
            <person name="Garnica D."/>
            <person name="Upadhyaya N."/>
            <person name="Rathjen J."/>
            <person name="Taylor J.M."/>
            <person name="Park R.F."/>
            <person name="Dodds P.N."/>
            <person name="Hirsch C.D."/>
            <person name="Kianian S.F."/>
            <person name="Figueroa M."/>
        </authorList>
    </citation>
    <scope>NUCLEOTIDE SEQUENCE [LARGE SCALE GENOMIC DNA]</scope>
    <source>
        <strain evidence="1">12SD80</strain>
    </source>
</reference>
<evidence type="ECO:0000313" key="1">
    <source>
        <dbReference type="EMBL" id="PLW08348.1"/>
    </source>
</evidence>
<comment type="caution">
    <text evidence="1">The sequence shown here is derived from an EMBL/GenBank/DDBJ whole genome shotgun (WGS) entry which is preliminary data.</text>
</comment>
<gene>
    <name evidence="1" type="ORF">PCASD_24033</name>
</gene>
<name>A0A2N5S539_9BASI</name>
<feature type="non-terminal residue" evidence="1">
    <location>
        <position position="1"/>
    </location>
</feature>
<organism evidence="1 2">
    <name type="scientific">Puccinia coronata f. sp. avenae</name>
    <dbReference type="NCBI Taxonomy" id="200324"/>
    <lineage>
        <taxon>Eukaryota</taxon>
        <taxon>Fungi</taxon>
        <taxon>Dikarya</taxon>
        <taxon>Basidiomycota</taxon>
        <taxon>Pucciniomycotina</taxon>
        <taxon>Pucciniomycetes</taxon>
        <taxon>Pucciniales</taxon>
        <taxon>Pucciniaceae</taxon>
        <taxon>Puccinia</taxon>
    </lineage>
</organism>
<dbReference type="AlphaFoldDB" id="A0A2N5S539"/>
<dbReference type="Proteomes" id="UP000235392">
    <property type="component" value="Unassembled WGS sequence"/>
</dbReference>
<dbReference type="EMBL" id="PGCI01001070">
    <property type="protein sequence ID" value="PLW08348.1"/>
    <property type="molecule type" value="Genomic_DNA"/>
</dbReference>